<keyword evidence="6" id="KW-0906">Nuclear pore complex</keyword>
<evidence type="ECO:0000259" key="10">
    <source>
        <dbReference type="Pfam" id="PF21093"/>
    </source>
</evidence>
<evidence type="ECO:0000256" key="6">
    <source>
        <dbReference type="ARBA" id="ARBA00023132"/>
    </source>
</evidence>
<dbReference type="EMBL" id="NHYE01005032">
    <property type="protein sequence ID" value="PPQ78871.1"/>
    <property type="molecule type" value="Genomic_DNA"/>
</dbReference>
<evidence type="ECO:0000256" key="4">
    <source>
        <dbReference type="ARBA" id="ARBA00022927"/>
    </source>
</evidence>
<reference evidence="11 12" key="1">
    <citation type="journal article" date="2018" name="Evol. Lett.">
        <title>Horizontal gene cluster transfer increased hallucinogenic mushroom diversity.</title>
        <authorList>
            <person name="Reynolds H.T."/>
            <person name="Vijayakumar V."/>
            <person name="Gluck-Thaler E."/>
            <person name="Korotkin H.B."/>
            <person name="Matheny P.B."/>
            <person name="Slot J.C."/>
        </authorList>
    </citation>
    <scope>NUCLEOTIDE SEQUENCE [LARGE SCALE GENOMIC DNA]</scope>
    <source>
        <strain evidence="11 12">SRW20</strain>
    </source>
</reference>
<dbReference type="GO" id="GO:0006606">
    <property type="term" value="P:protein import into nucleus"/>
    <property type="evidence" value="ECO:0007669"/>
    <property type="project" value="TreeGrafter"/>
</dbReference>
<dbReference type="PANTHER" id="PTHR31431">
    <property type="entry name" value="NUCLEOPORIN NUP188 HOMOLOG"/>
    <property type="match status" value="1"/>
</dbReference>
<dbReference type="Proteomes" id="UP000284706">
    <property type="component" value="Unassembled WGS sequence"/>
</dbReference>
<feature type="region of interest" description="Disordered" evidence="8">
    <location>
        <begin position="1199"/>
        <end position="1226"/>
    </location>
</feature>
<keyword evidence="2" id="KW-0813">Transport</keyword>
<dbReference type="Pfam" id="PF21093">
    <property type="entry name" value="Nup188_N-subdom_III"/>
    <property type="match status" value="1"/>
</dbReference>
<name>A0A409WK74_9AGAR</name>
<dbReference type="InterPro" id="IPR044840">
    <property type="entry name" value="Nup188"/>
</dbReference>
<comment type="subcellular location">
    <subcellularLocation>
        <location evidence="1">Nucleus</location>
        <location evidence="1">Nuclear pore complex</location>
    </subcellularLocation>
</comment>
<dbReference type="Gene3D" id="1.25.10.70">
    <property type="match status" value="1"/>
</dbReference>
<feature type="domain" description="Nuclear pore protein Nup188 C-terminal" evidence="9">
    <location>
        <begin position="1576"/>
        <end position="1746"/>
    </location>
</feature>
<dbReference type="OrthoDB" id="102511at2759"/>
<keyword evidence="12" id="KW-1185">Reference proteome</keyword>
<evidence type="ECO:0000256" key="8">
    <source>
        <dbReference type="SAM" id="MobiDB-lite"/>
    </source>
</evidence>
<evidence type="ECO:0000313" key="12">
    <source>
        <dbReference type="Proteomes" id="UP000284706"/>
    </source>
</evidence>
<proteinExistence type="predicted"/>
<organism evidence="11 12">
    <name type="scientific">Gymnopilus dilepis</name>
    <dbReference type="NCBI Taxonomy" id="231916"/>
    <lineage>
        <taxon>Eukaryota</taxon>
        <taxon>Fungi</taxon>
        <taxon>Dikarya</taxon>
        <taxon>Basidiomycota</taxon>
        <taxon>Agaricomycotina</taxon>
        <taxon>Agaricomycetes</taxon>
        <taxon>Agaricomycetidae</taxon>
        <taxon>Agaricales</taxon>
        <taxon>Agaricineae</taxon>
        <taxon>Hymenogastraceae</taxon>
        <taxon>Gymnopilus</taxon>
    </lineage>
</organism>
<keyword evidence="4" id="KW-0653">Protein transport</keyword>
<comment type="caution">
    <text evidence="11">The sequence shown here is derived from an EMBL/GenBank/DDBJ whole genome shotgun (WGS) entry which is preliminary data.</text>
</comment>
<evidence type="ECO:0000259" key="9">
    <source>
        <dbReference type="Pfam" id="PF18378"/>
    </source>
</evidence>
<accession>A0A409WK74</accession>
<sequence length="2141" mass="237078">MSGDLSTRSDLIDVTYAQLHSILLGQQDGIRPEQAKAYLEPRKLVLSRVTEPFGKPSETSRKAVESGNVTLPDGVALRVEQGDRDLVFALSKAFQIDEIQALILLRGLFYNSGLPPVTDELDTERMHAEVIEGIRPFYYSERLHALRVLMPLFRAYSSAGDPLNDVATDFLSKVIPDGPKFATEVLSTYLQNVRLQLPEMYREDPRGATEWAKQNVREQLVLLELLFWTMFGYVSCSGPLVVEIFEAAYSTHLGSSQTNSTLLLDDESVQLLQDCAVVWNMITVEVLELEVIGEPGTFDFSDPPSRTDVYYASPEHMKRLHDIVTAPAHSDSQYACTFIGWAFVLSRLHGAASSISDPATIPAPWNSLLDHINPTANLGRSYTKEVRREPAHVAMARAALQPEVGLLKIIEDLLTKSAVFVTSYAMKNGSSITDPNAIACRSVLKGLIISLVELLPVEQIPSFESLVEVWVALFGRSEPQTIAAICSQFWTGDWNHGFARRAIFDVARVRFPIQVRPLLRLARAMTGAGFLETDPLYSQPENGRQMYLATAGDRALCARMVYEYLARLPTYSQVIPVSALTGAQALYERQSSAPSNSKASTSAGTSGPGLTYVNLRPLRLPGGSILPARSTGRLLNGDAAEYVVVAWQHEHSGWKVILEMLTDYVRRRKGVNQYSEAGASSRRQLQQQQEHQHHHHHQFQQPKTLTIEDTGMEFDAEGDEGAIVDAFDLIRSLIHDNPQQATLLMHHLEDGPPVVSHTHLETQPPGLVQLTTMILEDALSRSNSYSRSRGRVFMPKEEEQRHGESLTRLITSAIGVLSELLTLEDQSHKVWLYIRSTTTLFGSDVAPGFASVALSAERATGTYTMTLSLLHLIERLFTHAFVSISAQKGKLQQVKEEVLLRALRFVHTEIWVEHMSWKYAQLGDRFEIGTRVAGLFVQVLENSPPTTGLEDNERPFPVLSQAVADILLFKAASSTISPIVSSIASGHHAMKMLFASRRHGDVRRLVFLLQANLHLSRLVLTAKMNSGSALTGKACLLEQALSARTSGGGMTGFYATLVRMDPAIAKHDPIDALTCYIRDRSVGLLLPLEAAKVLCALISSLSSLSNGQPSPPTIIGHLSNPELAVGHLVRIIHHPYDDLNLRKTVWAFASLAVDKEPALATLFVAGRTRGPGEFKKQLEDKEKEKGKVKAGAKDVDKEAKELGIDKGKGKEKEKEDQQDQPVSRPSTSALDAALEILVTWKELWEANPLLLACIFRFLDTVWQHYLEHKSVLDPLRGDKDFWERVIGVACEEVGPVPAYETTETIMIDGILRSNVHEAVQTHTYRTLAKSFAIHIITHDIGLHIQSHGSEVPLSKPRSYLTLEPYLKSQDQLTDLLAEAAPSSYAPELYDKLTDLLKRHFPGLTLQQLEVQAPMVEREYGDGFRFSVPLLRARLGAYPPVVNGMYDPAEEVDRLLLSVNLNLSLVHSESALLASWGTLLKQVIPYLRTDAGVRPAMLAIAASLSFDISKEAREGDMMAAIHGERLLLVLSLLEIAWFSSSDKKAEIEPFIDLVKNVRNIILNDAQAPSRSFLSNLPNPFHRVLLQIIFFCVKQARSLLGKPKALVAQQRLDIALTVEPVLNFVVDSLNFVFNTARTRNDVDLDRDMELLVAVFEQCTRSDIDVSSVHWLARCQETNVIRASLELYVHIDLVGLSDLPLLLARKQPLYAPHILLFHMALVTNPAAAERFASEGVLSAYSNNFISSAISTGRIDVVLPELPGQRSPAHLAYCSMISIVAMVITALGRQNHYFDSEACGFVQFYGDQISRALSWTIGDPITLPLVEEIDQVINLFYAIATCVPTSAKSNPVTDKVLRVFTNRALHLLQQVNYAITHPNHLASLYEPVTHEERVRLEQAQSTQPDLTKRPFMMNLIHRFFQISASLVGALVVISKADKVLLSGVEDWPVGEALIVPHSKVVLGEPASLGTLLELGNRTLDILRNLVQRPPGQRLSDSPDLPGSYTTALGVKEGVIVARRNLEEILLYSVTQLAMWLSKPDFDSTPQSMEADMEGDHPQPMDISRADVIGGKDRRLTTSTAPSRPTMTMAERLRRGMTGEMAGDLQSLLTKSKPIIIASDTIIGKPSVDLTQVLLNFLHDRITGAS</sequence>
<dbReference type="GO" id="GO:0017056">
    <property type="term" value="F:structural constituent of nuclear pore"/>
    <property type="evidence" value="ECO:0007669"/>
    <property type="project" value="InterPro"/>
</dbReference>
<feature type="region of interest" description="Disordered" evidence="8">
    <location>
        <begin position="1174"/>
        <end position="1193"/>
    </location>
</feature>
<evidence type="ECO:0000256" key="3">
    <source>
        <dbReference type="ARBA" id="ARBA00022816"/>
    </source>
</evidence>
<dbReference type="PANTHER" id="PTHR31431:SF1">
    <property type="entry name" value="NUCLEOPORIN NUP188"/>
    <property type="match status" value="1"/>
</dbReference>
<gene>
    <name evidence="11" type="ORF">CVT26_011834</name>
</gene>
<evidence type="ECO:0000256" key="5">
    <source>
        <dbReference type="ARBA" id="ARBA00023010"/>
    </source>
</evidence>
<feature type="compositionally biased region" description="Basic and acidic residues" evidence="8">
    <location>
        <begin position="1199"/>
        <end position="1217"/>
    </location>
</feature>
<dbReference type="GO" id="GO:0044611">
    <property type="term" value="C:nuclear pore inner ring"/>
    <property type="evidence" value="ECO:0007669"/>
    <property type="project" value="TreeGrafter"/>
</dbReference>
<dbReference type="InterPro" id="IPR048883">
    <property type="entry name" value="Nup188_N-subdom_III"/>
</dbReference>
<evidence type="ECO:0000313" key="11">
    <source>
        <dbReference type="EMBL" id="PPQ78871.1"/>
    </source>
</evidence>
<dbReference type="InterPro" id="IPR041634">
    <property type="entry name" value="Nup188_C"/>
</dbReference>
<keyword evidence="5" id="KW-0811">Translocation</keyword>
<evidence type="ECO:0000256" key="7">
    <source>
        <dbReference type="ARBA" id="ARBA00023242"/>
    </source>
</evidence>
<feature type="domain" description="Nucleoporin Nup188 N-terminal subdomain III" evidence="10">
    <location>
        <begin position="808"/>
        <end position="1167"/>
    </location>
</feature>
<keyword evidence="7" id="KW-0539">Nucleus</keyword>
<keyword evidence="3" id="KW-0509">mRNA transport</keyword>
<evidence type="ECO:0000256" key="2">
    <source>
        <dbReference type="ARBA" id="ARBA00022448"/>
    </source>
</evidence>
<dbReference type="GO" id="GO:0006405">
    <property type="term" value="P:RNA export from nucleus"/>
    <property type="evidence" value="ECO:0007669"/>
    <property type="project" value="TreeGrafter"/>
</dbReference>
<dbReference type="GO" id="GO:0051028">
    <property type="term" value="P:mRNA transport"/>
    <property type="evidence" value="ECO:0007669"/>
    <property type="project" value="UniProtKB-KW"/>
</dbReference>
<evidence type="ECO:0000256" key="1">
    <source>
        <dbReference type="ARBA" id="ARBA00004567"/>
    </source>
</evidence>
<dbReference type="STRING" id="231916.A0A409WK74"/>
<feature type="region of interest" description="Disordered" evidence="8">
    <location>
        <begin position="673"/>
        <end position="705"/>
    </location>
</feature>
<dbReference type="InParanoid" id="A0A409WK74"/>
<protein>
    <submittedName>
        <fullName evidence="11">Uncharacterized protein</fullName>
    </submittedName>
</protein>
<dbReference type="Pfam" id="PF18378">
    <property type="entry name" value="Nup188_C"/>
    <property type="match status" value="1"/>
</dbReference>